<dbReference type="AlphaFoldDB" id="A0AA48KAQ0"/>
<feature type="chain" id="PRO_5041381721" description="Ig-like domain-containing protein" evidence="1">
    <location>
        <begin position="26"/>
        <end position="355"/>
    </location>
</feature>
<evidence type="ECO:0000256" key="1">
    <source>
        <dbReference type="SAM" id="SignalP"/>
    </source>
</evidence>
<dbReference type="Proteomes" id="UP001238179">
    <property type="component" value="Chromosome"/>
</dbReference>
<dbReference type="KEGG" id="msil:METEAL_27110"/>
<name>A0AA48KAQ0_9BACT</name>
<gene>
    <name evidence="2" type="ORF">METEAL_27110</name>
</gene>
<protein>
    <recommendedName>
        <fullName evidence="4">Ig-like domain-containing protein</fullName>
    </recommendedName>
</protein>
<sequence length="355" mass="35251">MAHSTLLIPACLLLALGCVEPRAVAPVSPMAPSPLVVEPGSLAVTTGQGADFKARARDGSRPAVTWEAQGGSIDASGHFTAGDEPATATVVARAYGGRTASAAVKVVAPPRGTVTAPRTVWTGARGVKASVPAQEGATYAWKVEGGTLRGDGRGPSVLFDAGSDSKAVLSCRVVNAAGLGLTASLELPLVPGVALSVDPASATVTAGASLKFGFSLEGGTSGEVKWSVREAGGGAVDATGRYRAPAKPGAYTVLVVSKDDPSIKAAVPVKVVAAPAGAVKGPGKVVPGARALRASVPEQAGCRYAWKITGGTLTSGADAPQVTFDAGEGPKLDLVCEITNEAGDSLKATLTVPVG</sequence>
<keyword evidence="3" id="KW-1185">Reference proteome</keyword>
<reference evidence="3" key="1">
    <citation type="journal article" date="2023" name="Int. J. Syst. Evol. Microbiol.">
        <title>Mesoterricola silvestris gen. nov., sp. nov., Mesoterricola sediminis sp. nov., Geothrix oryzae sp. nov., Geothrix edaphica sp. nov., Geothrix rubra sp. nov., and Geothrix limicola sp. nov., six novel members of Acidobacteriota isolated from soils.</title>
        <authorList>
            <person name="Itoh H."/>
            <person name="Sugisawa Y."/>
            <person name="Mise K."/>
            <person name="Xu Z."/>
            <person name="Kuniyasu M."/>
            <person name="Ushijima N."/>
            <person name="Kawano K."/>
            <person name="Kobayashi E."/>
            <person name="Shiratori Y."/>
            <person name="Masuda Y."/>
            <person name="Senoo K."/>
        </authorList>
    </citation>
    <scope>NUCLEOTIDE SEQUENCE [LARGE SCALE GENOMIC DNA]</scope>
    <source>
        <strain evidence="3">W79</strain>
    </source>
</reference>
<evidence type="ECO:0008006" key="4">
    <source>
        <dbReference type="Google" id="ProtNLM"/>
    </source>
</evidence>
<dbReference type="EMBL" id="AP027080">
    <property type="protein sequence ID" value="BDU73537.1"/>
    <property type="molecule type" value="Genomic_DNA"/>
</dbReference>
<evidence type="ECO:0000313" key="2">
    <source>
        <dbReference type="EMBL" id="BDU73537.1"/>
    </source>
</evidence>
<dbReference type="RefSeq" id="WP_316412208.1">
    <property type="nucleotide sequence ID" value="NZ_AP027080.1"/>
</dbReference>
<proteinExistence type="predicted"/>
<evidence type="ECO:0000313" key="3">
    <source>
        <dbReference type="Proteomes" id="UP001238179"/>
    </source>
</evidence>
<keyword evidence="1" id="KW-0732">Signal</keyword>
<accession>A0AA48KAQ0</accession>
<organism evidence="2 3">
    <name type="scientific">Mesoterricola silvestris</name>
    <dbReference type="NCBI Taxonomy" id="2927979"/>
    <lineage>
        <taxon>Bacteria</taxon>
        <taxon>Pseudomonadati</taxon>
        <taxon>Acidobacteriota</taxon>
        <taxon>Holophagae</taxon>
        <taxon>Holophagales</taxon>
        <taxon>Holophagaceae</taxon>
        <taxon>Mesoterricola</taxon>
    </lineage>
</organism>
<feature type="signal peptide" evidence="1">
    <location>
        <begin position="1"/>
        <end position="25"/>
    </location>
</feature>